<gene>
    <name evidence="2" type="ORF">PEVE_00027969</name>
</gene>
<sequence>MLSETWYLTWYQTRYASVRKSLQGLDYFIASGAKAFEDLEDAADKLGDVRMGMSWAQQQKKQLKSAKQYLKGIFKVHVSKTSSVTDHCRRFTLSDAEDESTKISVILFIMAYVIVVILYSGACVTLRKL</sequence>
<keyword evidence="1" id="KW-0812">Transmembrane</keyword>
<feature type="transmembrane region" description="Helical" evidence="1">
    <location>
        <begin position="103"/>
        <end position="126"/>
    </location>
</feature>
<keyword evidence="3" id="KW-1185">Reference proteome</keyword>
<accession>A0ABN8ST97</accession>
<dbReference type="EMBL" id="CALNXI010003865">
    <property type="protein sequence ID" value="CAH3194511.1"/>
    <property type="molecule type" value="Genomic_DNA"/>
</dbReference>
<comment type="caution">
    <text evidence="2">The sequence shown here is derived from an EMBL/GenBank/DDBJ whole genome shotgun (WGS) entry which is preliminary data.</text>
</comment>
<proteinExistence type="predicted"/>
<keyword evidence="1" id="KW-0472">Membrane</keyword>
<dbReference type="Proteomes" id="UP001159427">
    <property type="component" value="Unassembled WGS sequence"/>
</dbReference>
<evidence type="ECO:0000313" key="2">
    <source>
        <dbReference type="EMBL" id="CAH3194511.1"/>
    </source>
</evidence>
<protein>
    <submittedName>
        <fullName evidence="2">Uncharacterized protein</fullName>
    </submittedName>
</protein>
<organism evidence="2 3">
    <name type="scientific">Porites evermanni</name>
    <dbReference type="NCBI Taxonomy" id="104178"/>
    <lineage>
        <taxon>Eukaryota</taxon>
        <taxon>Metazoa</taxon>
        <taxon>Cnidaria</taxon>
        <taxon>Anthozoa</taxon>
        <taxon>Hexacorallia</taxon>
        <taxon>Scleractinia</taxon>
        <taxon>Fungiina</taxon>
        <taxon>Poritidae</taxon>
        <taxon>Porites</taxon>
    </lineage>
</organism>
<reference evidence="2 3" key="1">
    <citation type="submission" date="2022-05" db="EMBL/GenBank/DDBJ databases">
        <authorList>
            <consortium name="Genoscope - CEA"/>
            <person name="William W."/>
        </authorList>
    </citation>
    <scope>NUCLEOTIDE SEQUENCE [LARGE SCALE GENOMIC DNA]</scope>
</reference>
<keyword evidence="1" id="KW-1133">Transmembrane helix</keyword>
<evidence type="ECO:0000256" key="1">
    <source>
        <dbReference type="SAM" id="Phobius"/>
    </source>
</evidence>
<evidence type="ECO:0000313" key="3">
    <source>
        <dbReference type="Proteomes" id="UP001159427"/>
    </source>
</evidence>
<name>A0ABN8ST97_9CNID</name>